<accession>A0A3S4IYS8</accession>
<protein>
    <recommendedName>
        <fullName evidence="3">Phage tail protein</fullName>
    </recommendedName>
</protein>
<sequence>MNLTENVKVSTLSVLNNIQPVTNSLSTGRGRDVFSLVTFDYQLEAANYSGNSRLKGQFNMEFLVSPMPGNKQPLSGYDEIVQYFDDNYLPVFIGNNINVLWVNYGSSTLITDKTTGSSSIVFTINIEAIEKRI</sequence>
<gene>
    <name evidence="1" type="ORF">NCTC11075_05151</name>
</gene>
<dbReference type="Proteomes" id="UP000270272">
    <property type="component" value="Chromosome"/>
</dbReference>
<reference evidence="1 2" key="1">
    <citation type="submission" date="2018-12" db="EMBL/GenBank/DDBJ databases">
        <authorList>
            <consortium name="Pathogen Informatics"/>
        </authorList>
    </citation>
    <scope>NUCLEOTIDE SEQUENCE [LARGE SCALE GENOMIC DNA]</scope>
    <source>
        <strain evidence="1 2">NCTC11075</strain>
    </source>
</reference>
<dbReference type="AlphaFoldDB" id="A0A3S4IYS8"/>
<evidence type="ECO:0000313" key="2">
    <source>
        <dbReference type="Proteomes" id="UP000270272"/>
    </source>
</evidence>
<dbReference type="RefSeq" id="WP_153258298.1">
    <property type="nucleotide sequence ID" value="NZ_JADVFF010000002.1"/>
</dbReference>
<name>A0A3S4IYS8_CITKO</name>
<proteinExistence type="predicted"/>
<dbReference type="EMBL" id="LR134204">
    <property type="protein sequence ID" value="VEB94235.1"/>
    <property type="molecule type" value="Genomic_DNA"/>
</dbReference>
<evidence type="ECO:0008006" key="3">
    <source>
        <dbReference type="Google" id="ProtNLM"/>
    </source>
</evidence>
<organism evidence="1 2">
    <name type="scientific">Citrobacter koseri</name>
    <name type="common">Citrobacter diversus</name>
    <dbReference type="NCBI Taxonomy" id="545"/>
    <lineage>
        <taxon>Bacteria</taxon>
        <taxon>Pseudomonadati</taxon>
        <taxon>Pseudomonadota</taxon>
        <taxon>Gammaproteobacteria</taxon>
        <taxon>Enterobacterales</taxon>
        <taxon>Enterobacteriaceae</taxon>
        <taxon>Citrobacter</taxon>
    </lineage>
</organism>
<evidence type="ECO:0000313" key="1">
    <source>
        <dbReference type="EMBL" id="VEB94235.1"/>
    </source>
</evidence>